<evidence type="ECO:0000313" key="3">
    <source>
        <dbReference type="EMBL" id="HGH61794.1"/>
    </source>
</evidence>
<dbReference type="InterPro" id="IPR006683">
    <property type="entry name" value="Thioestr_dom"/>
</dbReference>
<gene>
    <name evidence="3" type="ORF">ENV54_10900</name>
</gene>
<comment type="caution">
    <text evidence="3">The sequence shown here is derived from an EMBL/GenBank/DDBJ whole genome shotgun (WGS) entry which is preliminary data.</text>
</comment>
<keyword evidence="1" id="KW-0378">Hydrolase</keyword>
<dbReference type="InterPro" id="IPR052723">
    <property type="entry name" value="Acyl-CoA_thioesterase_PaaI"/>
</dbReference>
<feature type="domain" description="Thioesterase" evidence="2">
    <location>
        <begin position="62"/>
        <end position="132"/>
    </location>
</feature>
<accession>A0A7C4EW84</accession>
<dbReference type="SUPFAM" id="SSF54637">
    <property type="entry name" value="Thioesterase/thiol ester dehydrase-isomerase"/>
    <property type="match status" value="1"/>
</dbReference>
<dbReference type="Pfam" id="PF03061">
    <property type="entry name" value="4HBT"/>
    <property type="match status" value="1"/>
</dbReference>
<dbReference type="PANTHER" id="PTHR42856:SF1">
    <property type="entry name" value="ACYL-COENZYME A THIOESTERASE PAAI"/>
    <property type="match status" value="1"/>
</dbReference>
<dbReference type="GO" id="GO:0016289">
    <property type="term" value="F:acyl-CoA hydrolase activity"/>
    <property type="evidence" value="ECO:0007669"/>
    <property type="project" value="TreeGrafter"/>
</dbReference>
<dbReference type="Gene3D" id="3.10.129.10">
    <property type="entry name" value="Hotdog Thioesterase"/>
    <property type="match status" value="1"/>
</dbReference>
<dbReference type="InterPro" id="IPR003736">
    <property type="entry name" value="PAAI_dom"/>
</dbReference>
<proteinExistence type="predicted"/>
<dbReference type="InterPro" id="IPR029069">
    <property type="entry name" value="HotDog_dom_sf"/>
</dbReference>
<dbReference type="AlphaFoldDB" id="A0A7C4EW84"/>
<protein>
    <submittedName>
        <fullName evidence="3">PaaI family thioesterase</fullName>
    </submittedName>
</protein>
<reference evidence="3" key="1">
    <citation type="journal article" date="2020" name="mSystems">
        <title>Genome- and Community-Level Interaction Insights into Carbon Utilization and Element Cycling Functions of Hydrothermarchaeota in Hydrothermal Sediment.</title>
        <authorList>
            <person name="Zhou Z."/>
            <person name="Liu Y."/>
            <person name="Xu W."/>
            <person name="Pan J."/>
            <person name="Luo Z.H."/>
            <person name="Li M."/>
        </authorList>
    </citation>
    <scope>NUCLEOTIDE SEQUENCE [LARGE SCALE GENOMIC DNA]</scope>
    <source>
        <strain evidence="3">SpSt-769</strain>
    </source>
</reference>
<organism evidence="3">
    <name type="scientific">Desulfomonile tiedjei</name>
    <dbReference type="NCBI Taxonomy" id="2358"/>
    <lineage>
        <taxon>Bacteria</taxon>
        <taxon>Pseudomonadati</taxon>
        <taxon>Thermodesulfobacteriota</taxon>
        <taxon>Desulfomonilia</taxon>
        <taxon>Desulfomonilales</taxon>
        <taxon>Desulfomonilaceae</taxon>
        <taxon>Desulfomonile</taxon>
    </lineage>
</organism>
<dbReference type="NCBIfam" id="TIGR00369">
    <property type="entry name" value="unchar_dom_1"/>
    <property type="match status" value="1"/>
</dbReference>
<name>A0A7C4EW84_9BACT</name>
<sequence length="143" mass="15707">MKTKDHKTIDHATDPLKYAAEVVGRDPFASFLGIKVEEVRDSYARVSLVIREDYCNAEARSHGAVLFALADQALAVAAHSSKPKSFSIEVKINYFQAARVGDTVIAEATPVDVRRRISLWHVELHTASGDKIAAAQGLAYHFV</sequence>
<evidence type="ECO:0000259" key="2">
    <source>
        <dbReference type="Pfam" id="PF03061"/>
    </source>
</evidence>
<dbReference type="CDD" id="cd03443">
    <property type="entry name" value="PaaI_thioesterase"/>
    <property type="match status" value="1"/>
</dbReference>
<dbReference type="EMBL" id="DTGT01000352">
    <property type="protein sequence ID" value="HGH61794.1"/>
    <property type="molecule type" value="Genomic_DNA"/>
</dbReference>
<evidence type="ECO:0000256" key="1">
    <source>
        <dbReference type="ARBA" id="ARBA00022801"/>
    </source>
</evidence>
<dbReference type="PANTHER" id="PTHR42856">
    <property type="entry name" value="ACYL-COENZYME A THIOESTERASE PAAI"/>
    <property type="match status" value="1"/>
</dbReference>